<dbReference type="Pfam" id="PF07969">
    <property type="entry name" value="Amidohydro_3"/>
    <property type="match status" value="1"/>
</dbReference>
<dbReference type="CDD" id="cd01300">
    <property type="entry name" value="YtcJ_like"/>
    <property type="match status" value="1"/>
</dbReference>
<dbReference type="SUPFAM" id="SSF51338">
    <property type="entry name" value="Composite domain of metallo-dependent hydrolases"/>
    <property type="match status" value="1"/>
</dbReference>
<dbReference type="InterPro" id="IPR032466">
    <property type="entry name" value="Metal_Hydrolase"/>
</dbReference>
<accession>A0A6H9WKN9</accession>
<dbReference type="InterPro" id="IPR033932">
    <property type="entry name" value="YtcJ-like"/>
</dbReference>
<feature type="domain" description="Amidohydrolase 3" evidence="1">
    <location>
        <begin position="83"/>
        <end position="577"/>
    </location>
</feature>
<dbReference type="Proteomes" id="UP000431744">
    <property type="component" value="Unassembled WGS sequence"/>
</dbReference>
<dbReference type="Gene3D" id="2.30.40.10">
    <property type="entry name" value="Urease, subunit C, domain 1"/>
    <property type="match status" value="1"/>
</dbReference>
<evidence type="ECO:0000313" key="3">
    <source>
        <dbReference type="Proteomes" id="UP000431744"/>
    </source>
</evidence>
<gene>
    <name evidence="2" type="ORF">F8O04_03660</name>
</gene>
<proteinExistence type="predicted"/>
<dbReference type="AlphaFoldDB" id="A0A6H9WKN9"/>
<dbReference type="PANTHER" id="PTHR22642">
    <property type="entry name" value="IMIDAZOLONEPROPIONASE"/>
    <property type="match status" value="1"/>
</dbReference>
<sequence>MASAAAAIVMATDVSAAIESDNGERDMNDRIEADFVVRGAKVFTAASGELAYATGFAVRDGVFAAVVADDAELAAHIGPNTVVRDLDGAPIVPGLFDDHIHHVYGGRMLTRELQLSSRSSLDEVLAAVDAWAEQLPDGAWIIGSGWGSTLVPDVSRADARRRLDEVSHGHPALLSDDSHHNAWANTAALVAAGIPLDGSGELIEGTVVDRETGETAGVFFEHASAPLREAHASSETETLEDRKGYVRTTWKLLHSFGITGIQDAGVDRESLDAIVAVHEDGDLKGWVSCCLGVHGLFAPKDLATDEWDRYARQRASDRVRTDFTKLAVDGVPPTQTAGMIPAYLPTPEHGHDHHGLVYYSVDELTELLRGYRAQGRSTKIHCAGDWGVRVAMDAFEVMRNEGSTLTYQIAHGQFVAPEDRRRMAQLDVVAEISPFIWYPGVIPQAIAAVLPEDVASKMQPNRELLDLGVLVAGGSDWSVVPTPNAWEGIGGLVTREDPLEHFPGQLWAEQAVTVEEALRIFTINGAKAARLDDVIGSIEVGKAANFVVIDRDPFTVDPRELGGTKVVETVVAGETVYLADVAVGSVAAPR</sequence>
<comment type="caution">
    <text evidence="2">The sequence shown here is derived from an EMBL/GenBank/DDBJ whole genome shotgun (WGS) entry which is preliminary data.</text>
</comment>
<dbReference type="EMBL" id="WBJY01000001">
    <property type="protein sequence ID" value="KAB1649376.1"/>
    <property type="molecule type" value="Genomic_DNA"/>
</dbReference>
<name>A0A6H9WKN9_9MICO</name>
<dbReference type="OrthoDB" id="3238066at2"/>
<dbReference type="InterPro" id="IPR011059">
    <property type="entry name" value="Metal-dep_hydrolase_composite"/>
</dbReference>
<dbReference type="GO" id="GO:0016810">
    <property type="term" value="F:hydrolase activity, acting on carbon-nitrogen (but not peptide) bonds"/>
    <property type="evidence" value="ECO:0007669"/>
    <property type="project" value="InterPro"/>
</dbReference>
<reference evidence="2 3" key="1">
    <citation type="submission" date="2019-09" db="EMBL/GenBank/DDBJ databases">
        <title>Phylogeny of genus Pseudoclavibacter and closely related genus.</title>
        <authorList>
            <person name="Li Y."/>
        </authorList>
    </citation>
    <scope>NUCLEOTIDE SEQUENCE [LARGE SCALE GENOMIC DNA]</scope>
    <source>
        <strain evidence="2 3">EGI 60007</strain>
    </source>
</reference>
<evidence type="ECO:0000259" key="1">
    <source>
        <dbReference type="Pfam" id="PF07969"/>
    </source>
</evidence>
<dbReference type="InterPro" id="IPR013108">
    <property type="entry name" value="Amidohydro_3"/>
</dbReference>
<protein>
    <submittedName>
        <fullName evidence="2">Amidohydrolase family protein</fullName>
    </submittedName>
</protein>
<dbReference type="Gene3D" id="3.20.20.140">
    <property type="entry name" value="Metal-dependent hydrolases"/>
    <property type="match status" value="1"/>
</dbReference>
<keyword evidence="3" id="KW-1185">Reference proteome</keyword>
<dbReference type="PANTHER" id="PTHR22642:SF2">
    <property type="entry name" value="PROTEIN LONG AFTER FAR-RED 3"/>
    <property type="match status" value="1"/>
</dbReference>
<keyword evidence="2" id="KW-0378">Hydrolase</keyword>
<dbReference type="SUPFAM" id="SSF51556">
    <property type="entry name" value="Metallo-dependent hydrolases"/>
    <property type="match status" value="1"/>
</dbReference>
<organism evidence="2 3">
    <name type="scientific">Pseudoclavibacter endophyticus</name>
    <dbReference type="NCBI Taxonomy" id="1778590"/>
    <lineage>
        <taxon>Bacteria</taxon>
        <taxon>Bacillati</taxon>
        <taxon>Actinomycetota</taxon>
        <taxon>Actinomycetes</taxon>
        <taxon>Micrococcales</taxon>
        <taxon>Microbacteriaceae</taxon>
        <taxon>Pseudoclavibacter</taxon>
    </lineage>
</organism>
<evidence type="ECO:0000313" key="2">
    <source>
        <dbReference type="EMBL" id="KAB1649376.1"/>
    </source>
</evidence>
<dbReference type="Gene3D" id="3.10.310.70">
    <property type="match status" value="1"/>
</dbReference>